<protein>
    <submittedName>
        <fullName evidence="1">Uncharacterized protein</fullName>
    </submittedName>
</protein>
<proteinExistence type="predicted"/>
<accession>A0AAW1TK20</accession>
<sequence>MIGVSILTRFELVEELINKSALSTLWFCLDMNPSSMMLNNEFKMKSKTHTIFTVSRFLFVFSTSKSDDFAETIRIIPAELENLTTWCGKNALKLNAKKSKALLIHSGACSAISYTDICHVRIGGESVP</sequence>
<dbReference type="EMBL" id="JARQZJ010000006">
    <property type="protein sequence ID" value="KAK9871496.1"/>
    <property type="molecule type" value="Genomic_DNA"/>
</dbReference>
<comment type="caution">
    <text evidence="1">The sequence shown here is derived from an EMBL/GenBank/DDBJ whole genome shotgun (WGS) entry which is preliminary data.</text>
</comment>
<gene>
    <name evidence="1" type="ORF">WA026_012867</name>
</gene>
<evidence type="ECO:0000313" key="2">
    <source>
        <dbReference type="Proteomes" id="UP001431783"/>
    </source>
</evidence>
<organism evidence="1 2">
    <name type="scientific">Henosepilachna vigintioctopunctata</name>
    <dbReference type="NCBI Taxonomy" id="420089"/>
    <lineage>
        <taxon>Eukaryota</taxon>
        <taxon>Metazoa</taxon>
        <taxon>Ecdysozoa</taxon>
        <taxon>Arthropoda</taxon>
        <taxon>Hexapoda</taxon>
        <taxon>Insecta</taxon>
        <taxon>Pterygota</taxon>
        <taxon>Neoptera</taxon>
        <taxon>Endopterygota</taxon>
        <taxon>Coleoptera</taxon>
        <taxon>Polyphaga</taxon>
        <taxon>Cucujiformia</taxon>
        <taxon>Coccinelloidea</taxon>
        <taxon>Coccinellidae</taxon>
        <taxon>Epilachninae</taxon>
        <taxon>Epilachnini</taxon>
        <taxon>Henosepilachna</taxon>
    </lineage>
</organism>
<dbReference type="Proteomes" id="UP001431783">
    <property type="component" value="Unassembled WGS sequence"/>
</dbReference>
<reference evidence="1 2" key="1">
    <citation type="submission" date="2023-03" db="EMBL/GenBank/DDBJ databases">
        <title>Genome insight into feeding habits of ladybird beetles.</title>
        <authorList>
            <person name="Li H.-S."/>
            <person name="Huang Y.-H."/>
            <person name="Pang H."/>
        </authorList>
    </citation>
    <scope>NUCLEOTIDE SEQUENCE [LARGE SCALE GENOMIC DNA]</scope>
    <source>
        <strain evidence="1">SYSU_2023b</strain>
        <tissue evidence="1">Whole body</tissue>
    </source>
</reference>
<keyword evidence="2" id="KW-1185">Reference proteome</keyword>
<evidence type="ECO:0000313" key="1">
    <source>
        <dbReference type="EMBL" id="KAK9871496.1"/>
    </source>
</evidence>
<dbReference type="AlphaFoldDB" id="A0AAW1TK20"/>
<name>A0AAW1TK20_9CUCU</name>